<dbReference type="STRING" id="252474.B1A74_02940"/>
<dbReference type="PANTHER" id="PTHR39550:SF1">
    <property type="entry name" value="SLL0658 PROTEIN"/>
    <property type="match status" value="1"/>
</dbReference>
<dbReference type="RefSeq" id="WP_026288903.1">
    <property type="nucleotide sequence ID" value="NZ_MUZR01000007.1"/>
</dbReference>
<dbReference type="InterPro" id="IPR021799">
    <property type="entry name" value="PIN-like_prokaryotic"/>
</dbReference>
<sequence length="173" mass="18443">MARLVLSDASPLIGLSFVDGLEWLPRLFGTVGIPEEVAREVLPGQERPGESAIAAALDAGWLCLREGPRSSIPLPELDEGEAACIRMALGHDEPALVLMDERMGRALALEAGIRVAGTAAVIGMARRQGLIPSARAVFERLHQSEFRIAADVIRTVLDRVGESEGEQGRGAGR</sequence>
<comment type="caution">
    <text evidence="1">The sequence shown here is derived from an EMBL/GenBank/DDBJ whole genome shotgun (WGS) entry which is preliminary data.</text>
</comment>
<keyword evidence="1" id="KW-0238">DNA-binding</keyword>
<keyword evidence="2" id="KW-1185">Reference proteome</keyword>
<accession>A0A1V3A152</accession>
<reference evidence="1 2" key="1">
    <citation type="submission" date="2017-02" db="EMBL/GenBank/DDBJ databases">
        <title>Genomic diversity within the haloalkaliphilic genus Thioalkalivibrio.</title>
        <authorList>
            <person name="Ahn A.-C."/>
            <person name="Meier-Kolthoff J."/>
            <person name="Overmars L."/>
            <person name="Richter M."/>
            <person name="Woyke T."/>
            <person name="Sorokin D.Y."/>
            <person name="Muyzer G."/>
        </authorList>
    </citation>
    <scope>NUCLEOTIDE SEQUENCE [LARGE SCALE GENOMIC DNA]</scope>
    <source>
        <strain evidence="1 2">HL17</strain>
    </source>
</reference>
<dbReference type="AlphaFoldDB" id="A0A1V3A152"/>
<protein>
    <submittedName>
        <fullName evidence="1">DNA-binding protein</fullName>
    </submittedName>
</protein>
<dbReference type="Proteomes" id="UP000189177">
    <property type="component" value="Unassembled WGS sequence"/>
</dbReference>
<evidence type="ECO:0000313" key="2">
    <source>
        <dbReference type="Proteomes" id="UP000189177"/>
    </source>
</evidence>
<dbReference type="Pfam" id="PF11848">
    <property type="entry name" value="DUF3368"/>
    <property type="match status" value="1"/>
</dbReference>
<proteinExistence type="predicted"/>
<gene>
    <name evidence="1" type="ORF">B1A74_02940</name>
</gene>
<name>A0A1V3A152_9GAMM</name>
<dbReference type="PANTHER" id="PTHR39550">
    <property type="entry name" value="SLL0658 PROTEIN"/>
    <property type="match status" value="1"/>
</dbReference>
<organism evidence="1 2">
    <name type="scientific">Thioalkalivibrio halophilus</name>
    <dbReference type="NCBI Taxonomy" id="252474"/>
    <lineage>
        <taxon>Bacteria</taxon>
        <taxon>Pseudomonadati</taxon>
        <taxon>Pseudomonadota</taxon>
        <taxon>Gammaproteobacteria</taxon>
        <taxon>Chromatiales</taxon>
        <taxon>Ectothiorhodospiraceae</taxon>
        <taxon>Thioalkalivibrio</taxon>
    </lineage>
</organism>
<dbReference type="EMBL" id="MUZR01000007">
    <property type="protein sequence ID" value="OOC11097.1"/>
    <property type="molecule type" value="Genomic_DNA"/>
</dbReference>
<dbReference type="GO" id="GO:0003677">
    <property type="term" value="F:DNA binding"/>
    <property type="evidence" value="ECO:0007669"/>
    <property type="project" value="UniProtKB-KW"/>
</dbReference>
<dbReference type="OrthoDB" id="556724at2"/>
<evidence type="ECO:0000313" key="1">
    <source>
        <dbReference type="EMBL" id="OOC11097.1"/>
    </source>
</evidence>